<evidence type="ECO:0000256" key="7">
    <source>
        <dbReference type="ARBA" id="ARBA00071527"/>
    </source>
</evidence>
<dbReference type="Gene3D" id="6.10.140.790">
    <property type="match status" value="1"/>
</dbReference>
<reference evidence="10" key="1">
    <citation type="submission" date="2021-12" db="EMBL/GenBank/DDBJ databases">
        <title>Convergent genome expansion in fungi linked to evolution of root-endophyte symbiosis.</title>
        <authorList>
            <consortium name="DOE Joint Genome Institute"/>
            <person name="Ke Y.-H."/>
            <person name="Bonito G."/>
            <person name="Liao H.-L."/>
            <person name="Looney B."/>
            <person name="Rojas-Flechas A."/>
            <person name="Nash J."/>
            <person name="Hameed K."/>
            <person name="Schadt C."/>
            <person name="Martin F."/>
            <person name="Crous P.W."/>
            <person name="Miettinen O."/>
            <person name="Magnuson J.K."/>
            <person name="Labbe J."/>
            <person name="Jacobson D."/>
            <person name="Doktycz M.J."/>
            <person name="Veneault-Fourrey C."/>
            <person name="Kuo A."/>
            <person name="Mondo S."/>
            <person name="Calhoun S."/>
            <person name="Riley R."/>
            <person name="Ohm R."/>
            <person name="LaButti K."/>
            <person name="Andreopoulos B."/>
            <person name="Pangilinan J."/>
            <person name="Nolan M."/>
            <person name="Tritt A."/>
            <person name="Clum A."/>
            <person name="Lipzen A."/>
            <person name="Daum C."/>
            <person name="Barry K."/>
            <person name="Grigoriev I.V."/>
            <person name="Vilgalys R."/>
        </authorList>
    </citation>
    <scope>NUCLEOTIDE SEQUENCE</scope>
    <source>
        <strain evidence="10">PMI_201</strain>
    </source>
</reference>
<keyword evidence="4 9" id="KW-0732">Signal</keyword>
<accession>A0AAD4PZ94</accession>
<dbReference type="AlphaFoldDB" id="A0AAD4PZ94"/>
<gene>
    <name evidence="10" type="ORF">BGW36DRAFT_376732</name>
</gene>
<dbReference type="EMBL" id="JAJTJA010000005">
    <property type="protein sequence ID" value="KAH8698786.1"/>
    <property type="molecule type" value="Genomic_DNA"/>
</dbReference>
<dbReference type="Pfam" id="PF12296">
    <property type="entry name" value="HsbA"/>
    <property type="match status" value="1"/>
</dbReference>
<evidence type="ECO:0000256" key="6">
    <source>
        <dbReference type="ARBA" id="ARBA00060953"/>
    </source>
</evidence>
<dbReference type="GeneID" id="70246210"/>
<evidence type="ECO:0000256" key="5">
    <source>
        <dbReference type="ARBA" id="ARBA00023121"/>
    </source>
</evidence>
<keyword evidence="11" id="KW-1185">Reference proteome</keyword>
<feature type="region of interest" description="Disordered" evidence="8">
    <location>
        <begin position="184"/>
        <end position="251"/>
    </location>
</feature>
<feature type="chain" id="PRO_5042031081" description="Cell wall mannoprotein 1" evidence="9">
    <location>
        <begin position="19"/>
        <end position="284"/>
    </location>
</feature>
<keyword evidence="2" id="KW-0134">Cell wall</keyword>
<evidence type="ECO:0000256" key="3">
    <source>
        <dbReference type="ARBA" id="ARBA00022525"/>
    </source>
</evidence>
<evidence type="ECO:0000256" key="8">
    <source>
        <dbReference type="SAM" id="MobiDB-lite"/>
    </source>
</evidence>
<keyword evidence="5" id="KW-0446">Lipid-binding</keyword>
<dbReference type="InterPro" id="IPR021054">
    <property type="entry name" value="Cell_wall_mannoprotein_1"/>
</dbReference>
<comment type="caution">
    <text evidence="10">The sequence shown here is derived from an EMBL/GenBank/DDBJ whole genome shotgun (WGS) entry which is preliminary data.</text>
</comment>
<feature type="signal peptide" evidence="9">
    <location>
        <begin position="1"/>
        <end position="18"/>
    </location>
</feature>
<evidence type="ECO:0000256" key="1">
    <source>
        <dbReference type="ARBA" id="ARBA00004191"/>
    </source>
</evidence>
<dbReference type="GO" id="GO:0005576">
    <property type="term" value="C:extracellular region"/>
    <property type="evidence" value="ECO:0007669"/>
    <property type="project" value="TreeGrafter"/>
</dbReference>
<organism evidence="10 11">
    <name type="scientific">Talaromyces proteolyticus</name>
    <dbReference type="NCBI Taxonomy" id="1131652"/>
    <lineage>
        <taxon>Eukaryota</taxon>
        <taxon>Fungi</taxon>
        <taxon>Dikarya</taxon>
        <taxon>Ascomycota</taxon>
        <taxon>Pezizomycotina</taxon>
        <taxon>Eurotiomycetes</taxon>
        <taxon>Eurotiomycetidae</taxon>
        <taxon>Eurotiales</taxon>
        <taxon>Trichocomaceae</taxon>
        <taxon>Talaromyces</taxon>
        <taxon>Talaromyces sect. Bacilispori</taxon>
    </lineage>
</organism>
<evidence type="ECO:0000256" key="9">
    <source>
        <dbReference type="SAM" id="SignalP"/>
    </source>
</evidence>
<proteinExistence type="inferred from homology"/>
<evidence type="ECO:0000313" key="10">
    <source>
        <dbReference type="EMBL" id="KAH8698786.1"/>
    </source>
</evidence>
<dbReference type="RefSeq" id="XP_046073250.1">
    <property type="nucleotide sequence ID" value="XM_046215923.1"/>
</dbReference>
<sequence length="284" mass="27622">MKFTAAVITLGLATPILATPTLVERTPSLVRRDLTAFTSVLASIDTAVKKFGSDVTSYSGGVPTNLLTDSNDIVSVTNNGVTTLKSQSQLSETDALGLTEPVQGLTSDIQSAINTLISKKSTLVSAGVGGIVEQSLQTQLSGAKQLSSVITSKVPASLQSIASQLSSGITAAIQKGVDAFQGTGTGTATSTGGGNTSPATSVPATSVAGTSTSVSGGSAPSGSSSTAPTPTSSSGSSSPSGVVPGGGSGSSTSTIPAFTGAASSHRVGSVASLAATLFALLPLL</sequence>
<dbReference type="FunFam" id="1.20.1280.140:FF:000001">
    <property type="entry name" value="Cell wall serine-threonine-rich galactomannoprotein Mp1"/>
    <property type="match status" value="1"/>
</dbReference>
<evidence type="ECO:0000256" key="2">
    <source>
        <dbReference type="ARBA" id="ARBA00022512"/>
    </source>
</evidence>
<comment type="subcellular location">
    <subcellularLocation>
        <location evidence="1">Secreted</location>
        <location evidence="1">Cell wall</location>
    </subcellularLocation>
</comment>
<dbReference type="PANTHER" id="PTHR38123">
    <property type="entry name" value="CELL WALL SERINE-THREONINE-RICH GALACTOMANNOPROTEIN MP1 (AFU_ORTHOLOGUE AFUA_4G03240)"/>
    <property type="match status" value="1"/>
</dbReference>
<dbReference type="PANTHER" id="PTHR38123:SF6">
    <property type="entry name" value="CELL WALL SERINE-THREONINE-RICH GALACTOMANNOPROTEIN MP1 (AFU_ORTHOLOGUE AFUA_4G03240)"/>
    <property type="match status" value="1"/>
</dbReference>
<comment type="similarity">
    <text evidence="6">Belongs to the cell wall mannoprotein 1 family.</text>
</comment>
<dbReference type="GO" id="GO:0009277">
    <property type="term" value="C:fungal-type cell wall"/>
    <property type="evidence" value="ECO:0007669"/>
    <property type="project" value="UniProtKB-ARBA"/>
</dbReference>
<dbReference type="Gene3D" id="1.20.1280.140">
    <property type="match status" value="1"/>
</dbReference>
<evidence type="ECO:0000313" key="11">
    <source>
        <dbReference type="Proteomes" id="UP001201262"/>
    </source>
</evidence>
<dbReference type="GO" id="GO:0008289">
    <property type="term" value="F:lipid binding"/>
    <property type="evidence" value="ECO:0007669"/>
    <property type="project" value="UniProtKB-KW"/>
</dbReference>
<keyword evidence="3" id="KW-0964">Secreted</keyword>
<protein>
    <recommendedName>
        <fullName evidence="7">Cell wall mannoprotein 1</fullName>
    </recommendedName>
</protein>
<name>A0AAD4PZ94_9EURO</name>
<feature type="compositionally biased region" description="Low complexity" evidence="8">
    <location>
        <begin position="186"/>
        <end position="242"/>
    </location>
</feature>
<evidence type="ECO:0000256" key="4">
    <source>
        <dbReference type="ARBA" id="ARBA00022729"/>
    </source>
</evidence>
<dbReference type="Proteomes" id="UP001201262">
    <property type="component" value="Unassembled WGS sequence"/>
</dbReference>